<dbReference type="AlphaFoldDB" id="A0A8C8RJU7"/>
<reference evidence="2" key="2">
    <citation type="submission" date="2025-09" db="UniProtKB">
        <authorList>
            <consortium name="Ensembl"/>
        </authorList>
    </citation>
    <scope>IDENTIFICATION</scope>
</reference>
<evidence type="ECO:0000313" key="2">
    <source>
        <dbReference type="Ensembl" id="ENSPCEP00000006807.1"/>
    </source>
</evidence>
<keyword evidence="3" id="KW-1185">Reference proteome</keyword>
<sequence length="113" mass="11634">GWAAIGRGQLWGSRPLLPPTSEPTLSPQVRSPTYARCAAKPSARAPTSSPTAASTRGTSPSSAPCAPKASSARWTYGATRRLMGSSTAPEVARSPVSRDSFSAPCNPLPPAEN</sequence>
<name>A0A8C8RJU7_9SAUR</name>
<feature type="region of interest" description="Disordered" evidence="1">
    <location>
        <begin position="1"/>
        <end position="113"/>
    </location>
</feature>
<accession>A0A8C8RJU7</accession>
<feature type="compositionally biased region" description="Low complexity" evidence="1">
    <location>
        <begin position="38"/>
        <end position="72"/>
    </location>
</feature>
<evidence type="ECO:0000313" key="3">
    <source>
        <dbReference type="Proteomes" id="UP000694393"/>
    </source>
</evidence>
<dbReference type="Proteomes" id="UP000694393">
    <property type="component" value="Unplaced"/>
</dbReference>
<protein>
    <submittedName>
        <fullName evidence="2">Uncharacterized protein</fullName>
    </submittedName>
</protein>
<reference evidence="2" key="1">
    <citation type="submission" date="2025-08" db="UniProtKB">
        <authorList>
            <consortium name="Ensembl"/>
        </authorList>
    </citation>
    <scope>IDENTIFICATION</scope>
</reference>
<evidence type="ECO:0000256" key="1">
    <source>
        <dbReference type="SAM" id="MobiDB-lite"/>
    </source>
</evidence>
<dbReference type="Ensembl" id="ENSPCET00000007048.1">
    <property type="protein sequence ID" value="ENSPCEP00000006807.1"/>
    <property type="gene ID" value="ENSPCEG00000005478.1"/>
</dbReference>
<proteinExistence type="predicted"/>
<organism evidence="2 3">
    <name type="scientific">Pelusios castaneus</name>
    <name type="common">West African mud turtle</name>
    <dbReference type="NCBI Taxonomy" id="367368"/>
    <lineage>
        <taxon>Eukaryota</taxon>
        <taxon>Metazoa</taxon>
        <taxon>Chordata</taxon>
        <taxon>Craniata</taxon>
        <taxon>Vertebrata</taxon>
        <taxon>Euteleostomi</taxon>
        <taxon>Archelosauria</taxon>
        <taxon>Testudinata</taxon>
        <taxon>Testudines</taxon>
        <taxon>Pleurodira</taxon>
        <taxon>Pelomedusidae</taxon>
        <taxon>Pelusios</taxon>
    </lineage>
</organism>